<dbReference type="EMBL" id="JAVRRJ010000007">
    <property type="protein sequence ID" value="KAK5082976.1"/>
    <property type="molecule type" value="Genomic_DNA"/>
</dbReference>
<dbReference type="Pfam" id="PF26534">
    <property type="entry name" value="NTF2_7"/>
    <property type="match status" value="1"/>
</dbReference>
<evidence type="ECO:0000313" key="4">
    <source>
        <dbReference type="Proteomes" id="UP001309876"/>
    </source>
</evidence>
<gene>
    <name evidence="3" type="ORF">LTR05_006858</name>
</gene>
<reference evidence="3 4" key="1">
    <citation type="submission" date="2023-08" db="EMBL/GenBank/DDBJ databases">
        <title>Black Yeasts Isolated from many extreme environments.</title>
        <authorList>
            <person name="Coleine C."/>
            <person name="Stajich J.E."/>
            <person name="Selbmann L."/>
        </authorList>
    </citation>
    <scope>NUCLEOTIDE SEQUENCE [LARGE SCALE GENOMIC DNA]</scope>
    <source>
        <strain evidence="3 4">CCFEE 5910</strain>
    </source>
</reference>
<feature type="domain" description="NTF2-like" evidence="2">
    <location>
        <begin position="26"/>
        <end position="164"/>
    </location>
</feature>
<keyword evidence="4" id="KW-1185">Reference proteome</keyword>
<dbReference type="Proteomes" id="UP001309876">
    <property type="component" value="Unassembled WGS sequence"/>
</dbReference>
<accession>A0AAN7SX41</accession>
<evidence type="ECO:0000256" key="1">
    <source>
        <dbReference type="SAM" id="SignalP"/>
    </source>
</evidence>
<evidence type="ECO:0000313" key="3">
    <source>
        <dbReference type="EMBL" id="KAK5082976.1"/>
    </source>
</evidence>
<dbReference type="AlphaFoldDB" id="A0AAN7SX41"/>
<feature type="chain" id="PRO_5042932405" description="NTF2-like domain-containing protein" evidence="1">
    <location>
        <begin position="24"/>
        <end position="172"/>
    </location>
</feature>
<sequence length="172" mass="18886">MMFLSVLSTSLLSALACAPLASAWSCLSDADVADIIARQKTFLSRQNVTAARAAVATLFSPNLLETSDSINVLRERPYGVPVYNAETPRYINDTLSEPPLQALNTVDLLHDCTKIAWYWEMIGVGGPGKPRARGMSIITVDNSQQIISHQIEFNSLQWAYNIGYNCTAPAYE</sequence>
<comment type="caution">
    <text evidence="3">The sequence shown here is derived from an EMBL/GenBank/DDBJ whole genome shotgun (WGS) entry which is preliminary data.</text>
</comment>
<evidence type="ECO:0000259" key="2">
    <source>
        <dbReference type="Pfam" id="PF26534"/>
    </source>
</evidence>
<protein>
    <recommendedName>
        <fullName evidence="2">NTF2-like domain-containing protein</fullName>
    </recommendedName>
</protein>
<proteinExistence type="predicted"/>
<feature type="signal peptide" evidence="1">
    <location>
        <begin position="1"/>
        <end position="23"/>
    </location>
</feature>
<keyword evidence="1" id="KW-0732">Signal</keyword>
<organism evidence="3 4">
    <name type="scientific">Lithohypha guttulata</name>
    <dbReference type="NCBI Taxonomy" id="1690604"/>
    <lineage>
        <taxon>Eukaryota</taxon>
        <taxon>Fungi</taxon>
        <taxon>Dikarya</taxon>
        <taxon>Ascomycota</taxon>
        <taxon>Pezizomycotina</taxon>
        <taxon>Eurotiomycetes</taxon>
        <taxon>Chaetothyriomycetidae</taxon>
        <taxon>Chaetothyriales</taxon>
        <taxon>Trichomeriaceae</taxon>
        <taxon>Lithohypha</taxon>
    </lineage>
</organism>
<dbReference type="InterPro" id="IPR058645">
    <property type="entry name" value="NTF2-like_dom_7"/>
</dbReference>
<name>A0AAN7SX41_9EURO</name>